<dbReference type="Proteomes" id="UP000596661">
    <property type="component" value="Chromosome 2"/>
</dbReference>
<name>A0A803NUT7_CANSA</name>
<accession>A0A803NUT7</accession>
<dbReference type="AlphaFoldDB" id="A0A803NUT7"/>
<reference evidence="1" key="1">
    <citation type="submission" date="2018-11" db="EMBL/GenBank/DDBJ databases">
        <authorList>
            <person name="Grassa J C."/>
        </authorList>
    </citation>
    <scope>NUCLEOTIDE SEQUENCE [LARGE SCALE GENOMIC DNA]</scope>
</reference>
<protein>
    <submittedName>
        <fullName evidence="1">Uncharacterized protein</fullName>
    </submittedName>
</protein>
<evidence type="ECO:0000313" key="2">
    <source>
        <dbReference type="Proteomes" id="UP000596661"/>
    </source>
</evidence>
<organism evidence="1 2">
    <name type="scientific">Cannabis sativa</name>
    <name type="common">Hemp</name>
    <name type="synonym">Marijuana</name>
    <dbReference type="NCBI Taxonomy" id="3483"/>
    <lineage>
        <taxon>Eukaryota</taxon>
        <taxon>Viridiplantae</taxon>
        <taxon>Streptophyta</taxon>
        <taxon>Embryophyta</taxon>
        <taxon>Tracheophyta</taxon>
        <taxon>Spermatophyta</taxon>
        <taxon>Magnoliopsida</taxon>
        <taxon>eudicotyledons</taxon>
        <taxon>Gunneridae</taxon>
        <taxon>Pentapetalae</taxon>
        <taxon>rosids</taxon>
        <taxon>fabids</taxon>
        <taxon>Rosales</taxon>
        <taxon>Cannabaceae</taxon>
        <taxon>Cannabis</taxon>
    </lineage>
</organism>
<sequence>MHLLLKFGLKEERTSVELALAGREKGLAGGGHMAACEELALGDRRVQVGPVRWCWQVEGMRLTCPCLGWTTRAHQGLDQPHGRL</sequence>
<dbReference type="EMBL" id="UZAU01000218">
    <property type="status" value="NOT_ANNOTATED_CDS"/>
    <property type="molecule type" value="Genomic_DNA"/>
</dbReference>
<dbReference type="EnsemblPlants" id="evm.model.02.1724">
    <property type="protein sequence ID" value="cds.evm.model.02.1724"/>
    <property type="gene ID" value="evm.TU.02.1724"/>
</dbReference>
<keyword evidence="2" id="KW-1185">Reference proteome</keyword>
<proteinExistence type="predicted"/>
<dbReference type="Gramene" id="evm.model.02.1724">
    <property type="protein sequence ID" value="cds.evm.model.02.1724"/>
    <property type="gene ID" value="evm.TU.02.1724"/>
</dbReference>
<evidence type="ECO:0000313" key="1">
    <source>
        <dbReference type="EnsemblPlants" id="cds.evm.model.02.1724"/>
    </source>
</evidence>
<reference evidence="1" key="2">
    <citation type="submission" date="2021-03" db="UniProtKB">
        <authorList>
            <consortium name="EnsemblPlants"/>
        </authorList>
    </citation>
    <scope>IDENTIFICATION</scope>
</reference>